<dbReference type="EMBL" id="JAMTCO010000006">
    <property type="protein sequence ID" value="MCP2270229.1"/>
    <property type="molecule type" value="Genomic_DNA"/>
</dbReference>
<protein>
    <recommendedName>
        <fullName evidence="3">SnoaL-like protein</fullName>
    </recommendedName>
</protein>
<dbReference type="RefSeq" id="WP_253887211.1">
    <property type="nucleotide sequence ID" value="NZ_BAAAVB010000013.1"/>
</dbReference>
<gene>
    <name evidence="1" type="ORF">LV75_002730</name>
</gene>
<dbReference type="Proteomes" id="UP001205185">
    <property type="component" value="Unassembled WGS sequence"/>
</dbReference>
<evidence type="ECO:0000313" key="2">
    <source>
        <dbReference type="Proteomes" id="UP001205185"/>
    </source>
</evidence>
<accession>A0ABT1ICD9</accession>
<name>A0ABT1ICD9_9PSEU</name>
<organism evidence="1 2">
    <name type="scientific">Actinokineospora diospyrosa</name>
    <dbReference type="NCBI Taxonomy" id="103728"/>
    <lineage>
        <taxon>Bacteria</taxon>
        <taxon>Bacillati</taxon>
        <taxon>Actinomycetota</taxon>
        <taxon>Actinomycetes</taxon>
        <taxon>Pseudonocardiales</taxon>
        <taxon>Pseudonocardiaceae</taxon>
        <taxon>Actinokineospora</taxon>
    </lineage>
</organism>
<evidence type="ECO:0008006" key="3">
    <source>
        <dbReference type="Google" id="ProtNLM"/>
    </source>
</evidence>
<evidence type="ECO:0000313" key="1">
    <source>
        <dbReference type="EMBL" id="MCP2270229.1"/>
    </source>
</evidence>
<keyword evidence="2" id="KW-1185">Reference proteome</keyword>
<sequence length="108" mass="11861">MATPEEPTRDAVARMWRGVLDGTISRDAAHEWAAPWVEGELLVEDVMTDSALQHLHGFDMVWVDEARTIVQHGGAGTPVHSLAHIEITLETWRTNCDSPSTSSKPNGC</sequence>
<reference evidence="1 2" key="1">
    <citation type="submission" date="2022-06" db="EMBL/GenBank/DDBJ databases">
        <title>Genomic Encyclopedia of Archaeal and Bacterial Type Strains, Phase II (KMG-II): from individual species to whole genera.</title>
        <authorList>
            <person name="Goeker M."/>
        </authorList>
    </citation>
    <scope>NUCLEOTIDE SEQUENCE [LARGE SCALE GENOMIC DNA]</scope>
    <source>
        <strain evidence="1 2">DSM 44255</strain>
    </source>
</reference>
<proteinExistence type="predicted"/>
<comment type="caution">
    <text evidence="1">The sequence shown here is derived from an EMBL/GenBank/DDBJ whole genome shotgun (WGS) entry which is preliminary data.</text>
</comment>